<reference evidence="2 3" key="1">
    <citation type="journal article" date="2015" name="Nature">
        <title>rRNA introns, odd ribosomes, and small enigmatic genomes across a large radiation of phyla.</title>
        <authorList>
            <person name="Brown C.T."/>
            <person name="Hug L.A."/>
            <person name="Thomas B.C."/>
            <person name="Sharon I."/>
            <person name="Castelle C.J."/>
            <person name="Singh A."/>
            <person name="Wilkins M.J."/>
            <person name="Williams K.H."/>
            <person name="Banfield J.F."/>
        </authorList>
    </citation>
    <scope>NUCLEOTIDE SEQUENCE [LARGE SCALE GENOMIC DNA]</scope>
</reference>
<keyword evidence="1" id="KW-0472">Membrane</keyword>
<protein>
    <submittedName>
        <fullName evidence="2">Uncharacterized protein</fullName>
    </submittedName>
</protein>
<evidence type="ECO:0000256" key="1">
    <source>
        <dbReference type="SAM" id="Phobius"/>
    </source>
</evidence>
<feature type="transmembrane region" description="Helical" evidence="1">
    <location>
        <begin position="160"/>
        <end position="179"/>
    </location>
</feature>
<gene>
    <name evidence="2" type="ORF">UW22_C0031G0008</name>
</gene>
<dbReference type="Proteomes" id="UP000034617">
    <property type="component" value="Unassembled WGS sequence"/>
</dbReference>
<name>A0A0G1IZF7_9BACT</name>
<dbReference type="EMBL" id="LCHM01000031">
    <property type="protein sequence ID" value="KKT37182.1"/>
    <property type="molecule type" value="Genomic_DNA"/>
</dbReference>
<comment type="caution">
    <text evidence="2">The sequence shown here is derived from an EMBL/GenBank/DDBJ whole genome shotgun (WGS) entry which is preliminary data.</text>
</comment>
<evidence type="ECO:0000313" key="2">
    <source>
        <dbReference type="EMBL" id="KKT37182.1"/>
    </source>
</evidence>
<proteinExistence type="predicted"/>
<evidence type="ECO:0000313" key="3">
    <source>
        <dbReference type="Proteomes" id="UP000034617"/>
    </source>
</evidence>
<organism evidence="2 3">
    <name type="scientific">Candidatus Gottesmanbacteria bacterium GW2011_GWB1_44_11c</name>
    <dbReference type="NCBI Taxonomy" id="1618447"/>
    <lineage>
        <taxon>Bacteria</taxon>
        <taxon>Candidatus Gottesmaniibacteriota</taxon>
    </lineage>
</organism>
<keyword evidence="1" id="KW-1133">Transmembrane helix</keyword>
<sequence>MKRISFLYLVSLLFTFFFGIPKVFAFAYPTFPTCANPQGTLLVSYPDGTHGIPGSPTSYTGSDAVYRLNDTTLTQCFCSTYGEGIQTNWWNASSLTDDEVAILRSEGWVSIPDGSVWGLDPGPYMAKNSDYLCGGIGGADVLGLGTGGDILGLATTGNIATVYSVFTLAIIFLGVGILIPRNPYYHDQSNR</sequence>
<keyword evidence="1" id="KW-0812">Transmembrane</keyword>
<accession>A0A0G1IZF7</accession>
<dbReference type="AlphaFoldDB" id="A0A0G1IZF7"/>